<evidence type="ECO:0000256" key="3">
    <source>
        <dbReference type="ARBA" id="ARBA00022737"/>
    </source>
</evidence>
<evidence type="ECO:0000256" key="10">
    <source>
        <dbReference type="SAM" id="SignalP"/>
    </source>
</evidence>
<reference evidence="13 14" key="1">
    <citation type="journal article" date="2023" name="G3 (Bethesda)">
        <title>A chromosome-level genome assembly of Zasmidium syzygii isolated from banana leaves.</title>
        <authorList>
            <person name="van Westerhoven A.C."/>
            <person name="Mehrabi R."/>
            <person name="Talebi R."/>
            <person name="Steentjes M.B.F."/>
            <person name="Corcolon B."/>
            <person name="Chong P.A."/>
            <person name="Kema G.H.J."/>
            <person name="Seidl M.F."/>
        </authorList>
    </citation>
    <scope>NUCLEOTIDE SEQUENCE [LARGE SCALE GENOMIC DNA]</scope>
    <source>
        <strain evidence="13 14">P124</strain>
    </source>
</reference>
<accession>A0ABR0F3Z9</accession>
<sequence>MRPAVLTAARLLLLPLASAAPLSGLWERSRLHTFADDDAPKDADDPSLWIYLAVAIALVLLGGVFAGLTIALMGQDETYLQVIATSGDGSERRHAEKVLKLLNKGKHWVLVTLLLSNVITNETLPIVLDRSLGGGWPAVVSSTVLIVIFGEVAPQSVCVRYGLSIGAFMAPCVLVLMWIMCPVAWPTAKLLDWLLGEDHGTMYKKAGLKTLVTLHKTLGTGAGERLMEDEVTIINSVLDLKEKAVGDIMTPMQDVFTMSADTILDERMMDTILSQGYSRIPIYAPENPRNFIGMLLIKILITYDPEDCKRVRDFALATLPETAPHTSCLDIINFFQEGKSHMVLVSDFPGQDKGALGVVTLEDVIEELIGEEIIDESDVFVDVHKAIRRMAPAPKTRFNSRQWMASERERDQALIDAEDGKEPNENEPLLKKDDGAGSRKPSLANGQATFLMRRKSSAASETPRDAPTVPVRTRPVDMKEHLKHLGPSNAASHPRQTKYTSVKIKPGVGTIPENRATTKGAEMERSKSNSTMTPSTVTAIDHANDKSDVNSLRGKVSSGGAAAVYGTMGTPTQSARRMSGEDLRPMSAHEASLVAKENTGDDRQESPATNGQSGEQTLEPLKLPDKMVVGETVTEEPATVEGEDDTVGELGGSSYSTERSSKKRLAARSGSITETHVDSGGMKKVVLETTSSSEEGLEDGTRSPKSAGGRSPMFFGMTARKTDEEEEEEEESSGKNGEQNGEGKKKRKKRGKRKKGGS</sequence>
<evidence type="ECO:0000256" key="6">
    <source>
        <dbReference type="PROSITE-ProRule" id="PRU00703"/>
    </source>
</evidence>
<keyword evidence="3" id="KW-0677">Repeat</keyword>
<evidence type="ECO:0000313" key="14">
    <source>
        <dbReference type="Proteomes" id="UP001305779"/>
    </source>
</evidence>
<evidence type="ECO:0000256" key="8">
    <source>
        <dbReference type="SAM" id="MobiDB-lite"/>
    </source>
</evidence>
<evidence type="ECO:0000256" key="9">
    <source>
        <dbReference type="SAM" id="Phobius"/>
    </source>
</evidence>
<comment type="subcellular location">
    <subcellularLocation>
        <location evidence="1">Membrane</location>
        <topology evidence="1">Multi-pass membrane protein</topology>
    </subcellularLocation>
</comment>
<keyword evidence="4 7" id="KW-1133">Transmembrane helix</keyword>
<comment type="caution">
    <text evidence="13">The sequence shown here is derived from an EMBL/GenBank/DDBJ whole genome shotgun (WGS) entry which is preliminary data.</text>
</comment>
<protein>
    <recommendedName>
        <fullName evidence="15">DUF21-domain-containing protein</fullName>
    </recommendedName>
</protein>
<keyword evidence="5 7" id="KW-0472">Membrane</keyword>
<feature type="domain" description="CBS" evidence="11">
    <location>
        <begin position="311"/>
        <end position="376"/>
    </location>
</feature>
<dbReference type="EMBL" id="JAXOVC010000001">
    <property type="protein sequence ID" value="KAK4508692.1"/>
    <property type="molecule type" value="Genomic_DNA"/>
</dbReference>
<dbReference type="PROSITE" id="PS51371">
    <property type="entry name" value="CBS"/>
    <property type="match status" value="1"/>
</dbReference>
<evidence type="ECO:0000256" key="5">
    <source>
        <dbReference type="ARBA" id="ARBA00023136"/>
    </source>
</evidence>
<feature type="transmembrane region" description="Helical" evidence="9">
    <location>
        <begin position="48"/>
        <end position="72"/>
    </location>
</feature>
<feature type="compositionally biased region" description="Basic residues" evidence="8">
    <location>
        <begin position="744"/>
        <end position="758"/>
    </location>
</feature>
<dbReference type="InterPro" id="IPR000644">
    <property type="entry name" value="CBS_dom"/>
</dbReference>
<evidence type="ECO:0000259" key="12">
    <source>
        <dbReference type="PROSITE" id="PS51846"/>
    </source>
</evidence>
<dbReference type="InterPro" id="IPR044751">
    <property type="entry name" value="Ion_transp-like_CBS"/>
</dbReference>
<evidence type="ECO:0000256" key="4">
    <source>
        <dbReference type="ARBA" id="ARBA00022989"/>
    </source>
</evidence>
<gene>
    <name evidence="13" type="ORF">PRZ48_002431</name>
</gene>
<dbReference type="Pfam" id="PF01595">
    <property type="entry name" value="CNNM"/>
    <property type="match status" value="1"/>
</dbReference>
<dbReference type="PANTHER" id="PTHR12064">
    <property type="entry name" value="METAL TRANSPORTER CNNM"/>
    <property type="match status" value="1"/>
</dbReference>
<feature type="region of interest" description="Disordered" evidence="8">
    <location>
        <begin position="506"/>
        <end position="535"/>
    </location>
</feature>
<dbReference type="PANTHER" id="PTHR12064:SF97">
    <property type="entry name" value="METAL TRANSPORTER CNNM-5"/>
    <property type="match status" value="1"/>
</dbReference>
<dbReference type="InterPro" id="IPR045095">
    <property type="entry name" value="ACDP"/>
</dbReference>
<proteinExistence type="predicted"/>
<dbReference type="InterPro" id="IPR046342">
    <property type="entry name" value="CBS_dom_sf"/>
</dbReference>
<feature type="region of interest" description="Disordered" evidence="8">
    <location>
        <begin position="561"/>
        <end position="758"/>
    </location>
</feature>
<keyword evidence="6" id="KW-0129">CBS domain</keyword>
<feature type="chain" id="PRO_5045789767" description="DUF21-domain-containing protein" evidence="10">
    <location>
        <begin position="20"/>
        <end position="758"/>
    </location>
</feature>
<evidence type="ECO:0000256" key="2">
    <source>
        <dbReference type="ARBA" id="ARBA00022692"/>
    </source>
</evidence>
<evidence type="ECO:0000259" key="11">
    <source>
        <dbReference type="PROSITE" id="PS51371"/>
    </source>
</evidence>
<dbReference type="Gene3D" id="3.10.580.10">
    <property type="entry name" value="CBS-domain"/>
    <property type="match status" value="1"/>
</dbReference>
<dbReference type="PROSITE" id="PS51846">
    <property type="entry name" value="CNNM"/>
    <property type="match status" value="1"/>
</dbReference>
<feature type="region of interest" description="Disordered" evidence="8">
    <location>
        <begin position="415"/>
        <end position="447"/>
    </location>
</feature>
<name>A0ABR0F3Z9_ZASCE</name>
<evidence type="ECO:0000256" key="1">
    <source>
        <dbReference type="ARBA" id="ARBA00004141"/>
    </source>
</evidence>
<evidence type="ECO:0008006" key="15">
    <source>
        <dbReference type="Google" id="ProtNLM"/>
    </source>
</evidence>
<dbReference type="InterPro" id="IPR002550">
    <property type="entry name" value="CNNM"/>
</dbReference>
<feature type="signal peptide" evidence="10">
    <location>
        <begin position="1"/>
        <end position="19"/>
    </location>
</feature>
<feature type="domain" description="CNNM transmembrane" evidence="12">
    <location>
        <begin position="44"/>
        <end position="227"/>
    </location>
</feature>
<dbReference type="CDD" id="cd04590">
    <property type="entry name" value="CBS_pair_CorC_HlyC_assoc"/>
    <property type="match status" value="1"/>
</dbReference>
<dbReference type="SUPFAM" id="SSF54631">
    <property type="entry name" value="CBS-domain pair"/>
    <property type="match status" value="1"/>
</dbReference>
<organism evidence="13 14">
    <name type="scientific">Zasmidium cellare</name>
    <name type="common">Wine cellar mold</name>
    <name type="synonym">Racodium cellare</name>
    <dbReference type="NCBI Taxonomy" id="395010"/>
    <lineage>
        <taxon>Eukaryota</taxon>
        <taxon>Fungi</taxon>
        <taxon>Dikarya</taxon>
        <taxon>Ascomycota</taxon>
        <taxon>Pezizomycotina</taxon>
        <taxon>Dothideomycetes</taxon>
        <taxon>Dothideomycetidae</taxon>
        <taxon>Mycosphaerellales</taxon>
        <taxon>Mycosphaerellaceae</taxon>
        <taxon>Zasmidium</taxon>
    </lineage>
</organism>
<feature type="compositionally biased region" description="Polar residues" evidence="8">
    <location>
        <begin position="606"/>
        <end position="616"/>
    </location>
</feature>
<keyword evidence="10" id="KW-0732">Signal</keyword>
<feature type="transmembrane region" description="Helical" evidence="9">
    <location>
        <begin position="134"/>
        <end position="153"/>
    </location>
</feature>
<feature type="compositionally biased region" description="Basic and acidic residues" evidence="8">
    <location>
        <begin position="415"/>
        <end position="437"/>
    </location>
</feature>
<evidence type="ECO:0000313" key="13">
    <source>
        <dbReference type="EMBL" id="KAK4508692.1"/>
    </source>
</evidence>
<keyword evidence="14" id="KW-1185">Reference proteome</keyword>
<dbReference type="Proteomes" id="UP001305779">
    <property type="component" value="Unassembled WGS sequence"/>
</dbReference>
<evidence type="ECO:0000256" key="7">
    <source>
        <dbReference type="PROSITE-ProRule" id="PRU01193"/>
    </source>
</evidence>
<feature type="transmembrane region" description="Helical" evidence="9">
    <location>
        <begin position="165"/>
        <end position="185"/>
    </location>
</feature>
<keyword evidence="2 7" id="KW-0812">Transmembrane</keyword>